<evidence type="ECO:0000313" key="1">
    <source>
        <dbReference type="EMBL" id="SPL68877.1"/>
    </source>
</evidence>
<dbReference type="AlphaFoldDB" id="A0A2U3MTU9"/>
<dbReference type="RefSeq" id="WP_121972453.1">
    <property type="nucleotide sequence ID" value="NZ_OOGT01000002.1"/>
</dbReference>
<dbReference type="InParanoid" id="A0A2U3MTU9"/>
<dbReference type="EMBL" id="OOGT01000002">
    <property type="protein sequence ID" value="SPL68877.1"/>
    <property type="molecule type" value="Genomic_DNA"/>
</dbReference>
<name>A0A2U3MTU9_9GAMM</name>
<keyword evidence="2" id="KW-1185">Reference proteome</keyword>
<evidence type="ECO:0000313" key="2">
    <source>
        <dbReference type="Proteomes" id="UP000245974"/>
    </source>
</evidence>
<gene>
    <name evidence="1" type="ORF">KPC_0055</name>
</gene>
<reference evidence="2" key="1">
    <citation type="submission" date="2018-03" db="EMBL/GenBank/DDBJ databases">
        <authorList>
            <person name="Blom J."/>
        </authorList>
    </citation>
    <scope>NUCLEOTIDE SEQUENCE [LARGE SCALE GENOMIC DNA]</scope>
    <source>
        <strain evidence="2">KPC-SM-21</strain>
    </source>
</reference>
<dbReference type="OrthoDB" id="9421663at2"/>
<protein>
    <submittedName>
        <fullName evidence="1">Uncharacterized protein</fullName>
    </submittedName>
</protein>
<organism evidence="1 2">
    <name type="scientific">Acinetobacter stercoris</name>
    <dbReference type="NCBI Taxonomy" id="2126983"/>
    <lineage>
        <taxon>Bacteria</taxon>
        <taxon>Pseudomonadati</taxon>
        <taxon>Pseudomonadota</taxon>
        <taxon>Gammaproteobacteria</taxon>
        <taxon>Moraxellales</taxon>
        <taxon>Moraxellaceae</taxon>
        <taxon>Acinetobacter</taxon>
    </lineage>
</organism>
<dbReference type="Proteomes" id="UP000245974">
    <property type="component" value="Unassembled WGS sequence"/>
</dbReference>
<accession>A0A2U3MTU9</accession>
<sequence length="156" mass="18299">MITPPILSSYEYNDGNDQTPPSGQIQFKFIANIDSRNYLVRLRVSHSKDFINTSEFILKPDKDEEKIPNQNHKFPAIIHSSFDICNYGIQFKKNDQFWIKIDFITHDGKILIDQLPPSKINIQKLPDQDQTVKNLAFWQKILIKVKEFINLFFSIL</sequence>
<proteinExistence type="predicted"/>